<protein>
    <submittedName>
        <fullName evidence="4">GTP cyclohydrolase</fullName>
    </submittedName>
</protein>
<comment type="catalytic activity">
    <reaction evidence="1">
        <text>5-amino-6-(5-phospho-D-ribosylamino)uracil + H2O = 5,6-diaminouracil + D-ribose 5-phosphate</text>
        <dbReference type="Rhea" id="RHEA:55020"/>
        <dbReference type="ChEBI" id="CHEBI:15377"/>
        <dbReference type="ChEBI" id="CHEBI:46252"/>
        <dbReference type="ChEBI" id="CHEBI:58453"/>
        <dbReference type="ChEBI" id="CHEBI:78346"/>
    </reaction>
</comment>
<dbReference type="InterPro" id="IPR012816">
    <property type="entry name" value="NADAR"/>
</dbReference>
<name>A0A4Q0YUJ0_9GAMM</name>
<evidence type="ECO:0000256" key="1">
    <source>
        <dbReference type="ARBA" id="ARBA00000022"/>
    </source>
</evidence>
<comment type="caution">
    <text evidence="4">The sequence shown here is derived from an EMBL/GenBank/DDBJ whole genome shotgun (WGS) entry which is preliminary data.</text>
</comment>
<dbReference type="GO" id="GO:0016787">
    <property type="term" value="F:hydrolase activity"/>
    <property type="evidence" value="ECO:0007669"/>
    <property type="project" value="UniProtKB-KW"/>
</dbReference>
<evidence type="ECO:0000256" key="2">
    <source>
        <dbReference type="ARBA" id="ARBA00000751"/>
    </source>
</evidence>
<reference evidence="4 5" key="1">
    <citation type="submission" date="2017-10" db="EMBL/GenBank/DDBJ databases">
        <title>Nyctiphanis sp. nov., isolated from the stomach of the euphausiid Nyctiphanes simplex (Hansen, 1911) in the Gulf of California.</title>
        <authorList>
            <person name="Gomez-Gil B."/>
            <person name="Aguilar-Mendez M."/>
            <person name="Lopez-Cortes A."/>
            <person name="Gomez-Gutierrez J."/>
            <person name="Roque A."/>
            <person name="Lang E."/>
            <person name="Gonzalez-Castillo A."/>
        </authorList>
    </citation>
    <scope>NUCLEOTIDE SEQUENCE [LARGE SCALE GENOMIC DNA]</scope>
    <source>
        <strain evidence="4 5">CAIM 600</strain>
    </source>
</reference>
<evidence type="ECO:0000313" key="4">
    <source>
        <dbReference type="EMBL" id="RXJ74453.1"/>
    </source>
</evidence>
<dbReference type="SUPFAM" id="SSF143990">
    <property type="entry name" value="YbiA-like"/>
    <property type="match status" value="1"/>
</dbReference>
<evidence type="ECO:0000313" key="5">
    <source>
        <dbReference type="Proteomes" id="UP000290287"/>
    </source>
</evidence>
<dbReference type="EMBL" id="PEIB01000002">
    <property type="protein sequence ID" value="RXJ74453.1"/>
    <property type="molecule type" value="Genomic_DNA"/>
</dbReference>
<dbReference type="CDD" id="cd15457">
    <property type="entry name" value="NADAR"/>
    <property type="match status" value="1"/>
</dbReference>
<proteinExistence type="predicted"/>
<dbReference type="InterPro" id="IPR037238">
    <property type="entry name" value="YbiA-like_sf"/>
</dbReference>
<dbReference type="Gene3D" id="1.10.357.40">
    <property type="entry name" value="YbiA-like"/>
    <property type="match status" value="1"/>
</dbReference>
<dbReference type="AlphaFoldDB" id="A0A4Q0YUJ0"/>
<dbReference type="Pfam" id="PF08719">
    <property type="entry name" value="NADAR"/>
    <property type="match status" value="1"/>
</dbReference>
<evidence type="ECO:0000259" key="3">
    <source>
        <dbReference type="Pfam" id="PF08719"/>
    </source>
</evidence>
<accession>A0A4Q0YUJ0</accession>
<dbReference type="OrthoDB" id="9793111at2"/>
<comment type="catalytic activity">
    <reaction evidence="2">
        <text>2,5-diamino-6-hydroxy-4-(5-phosphoribosylamino)-pyrimidine + H2O = 2,5,6-triamino-4-hydroxypyrimidine + D-ribose 5-phosphate</text>
        <dbReference type="Rhea" id="RHEA:23436"/>
        <dbReference type="ChEBI" id="CHEBI:15377"/>
        <dbReference type="ChEBI" id="CHEBI:58614"/>
        <dbReference type="ChEBI" id="CHEBI:78346"/>
        <dbReference type="ChEBI" id="CHEBI:137796"/>
    </reaction>
</comment>
<sequence>MSDATIHFYEPDEDYGSLSNFYPATLFIDGVTWPTSEHYYQAQKFNHPPVIEAIRFAESAKKAFKLSRLYGHLMRDDWYDIRQDVMRRAITEKFLQHPELRKQLLETGGQELVEHTAKDPFWGDAGDGSGQNEMGKILMEVRAHFQSQTHQQKLEETG</sequence>
<organism evidence="4 5">
    <name type="scientific">Veronia nyctiphanis</name>
    <dbReference type="NCBI Taxonomy" id="1278244"/>
    <lineage>
        <taxon>Bacteria</taxon>
        <taxon>Pseudomonadati</taxon>
        <taxon>Pseudomonadota</taxon>
        <taxon>Gammaproteobacteria</taxon>
        <taxon>Vibrionales</taxon>
        <taxon>Vibrionaceae</taxon>
        <taxon>Veronia</taxon>
    </lineage>
</organism>
<dbReference type="NCBIfam" id="TIGR02464">
    <property type="entry name" value="ribofla_fusion"/>
    <property type="match status" value="1"/>
</dbReference>
<keyword evidence="5" id="KW-1185">Reference proteome</keyword>
<gene>
    <name evidence="4" type="ORF">CS022_02310</name>
</gene>
<feature type="domain" description="NADAR" evidence="3">
    <location>
        <begin position="8"/>
        <end position="145"/>
    </location>
</feature>
<dbReference type="RefSeq" id="WP_129120921.1">
    <property type="nucleotide sequence ID" value="NZ_PEIB01000002.1"/>
</dbReference>
<dbReference type="Proteomes" id="UP000290287">
    <property type="component" value="Unassembled WGS sequence"/>
</dbReference>
<keyword evidence="4" id="KW-0378">Hydrolase</keyword>